<dbReference type="OrthoDB" id="1814621at2"/>
<proteinExistence type="predicted"/>
<keyword evidence="1" id="KW-1133">Transmembrane helix</keyword>
<feature type="transmembrane region" description="Helical" evidence="1">
    <location>
        <begin position="273"/>
        <end position="295"/>
    </location>
</feature>
<gene>
    <name evidence="2" type="ORF">EPA99_15500</name>
</gene>
<feature type="transmembrane region" description="Helical" evidence="1">
    <location>
        <begin position="351"/>
        <end position="368"/>
    </location>
</feature>
<protein>
    <submittedName>
        <fullName evidence="2">DUF2029 domain-containing protein</fullName>
    </submittedName>
</protein>
<dbReference type="Proteomes" id="UP000289784">
    <property type="component" value="Unassembled WGS sequence"/>
</dbReference>
<sequence length="589" mass="64451">MRLPSPAARMITCRGSVMRGGSVDGVAGNSNRSEDRARAVAETACDNPRLRAARSRKTDLSAPRPHTTPALSWKFTLALATLLTLLTALVNGQDRNWDLRNYHLYTGSALLQGRLDQDIAAAQLQTWHNPATDLPFVWMVHAGWPGWLIACWLCLPSLLALFFALRILDRCWPQASSRWRLALTAVLALTGAAVGPSVGSTFNDAIIAAGATGALWWVLRTRADASLWKTWLPAGLILGLATGLKLTGIIYCVALAAVALLAGPWRRAPLRALALALGGVLGGVLTAGPWAWVLWQTFGNPLFPYFNQVFQSPYAQAVAYNDARFIPHGLDAWLTVFHFTKRGFLFSEARLADPRILLGLLSLGLSVFLQRRRQQPWRDVGLLLLFSVVTLAMWTRLYGIYRYLIAVELLCAVALAGAASAYLPKRWPRFVLIVGLALVIGLTKRPGWGRSHPFTTPMVQVRFPSIEPDAMVIISSTSPLGHAVAFLPPSVPAISIANNFMRPQTCTALQADAEARIAQHRGPFYLLRETRTDLEDPVATEYTHYGLAQQGPCQPVSDSLRPVELCPLQRVQEVSALCPQARAAPAADR</sequence>
<dbReference type="EMBL" id="SAWZ01000009">
    <property type="protein sequence ID" value="RXR02058.1"/>
    <property type="molecule type" value="Genomic_DNA"/>
</dbReference>
<evidence type="ECO:0000313" key="2">
    <source>
        <dbReference type="EMBL" id="RXR02058.1"/>
    </source>
</evidence>
<feature type="transmembrane region" description="Helical" evidence="1">
    <location>
        <begin position="430"/>
        <end position="448"/>
    </location>
</feature>
<dbReference type="AlphaFoldDB" id="A0A4Q1JUC1"/>
<keyword evidence="1" id="KW-0472">Membrane</keyword>
<feature type="transmembrane region" description="Helical" evidence="1">
    <location>
        <begin position="380"/>
        <end position="397"/>
    </location>
</feature>
<evidence type="ECO:0000313" key="3">
    <source>
        <dbReference type="Proteomes" id="UP000289784"/>
    </source>
</evidence>
<feature type="transmembrane region" description="Helical" evidence="1">
    <location>
        <begin position="186"/>
        <end position="219"/>
    </location>
</feature>
<name>A0A4Q1JUC1_9GAMM</name>
<feature type="transmembrane region" description="Helical" evidence="1">
    <location>
        <begin position="403"/>
        <end position="423"/>
    </location>
</feature>
<organism evidence="2 3">
    <name type="scientific">Pseudoxanthomonas composti</name>
    <dbReference type="NCBI Taxonomy" id="2137479"/>
    <lineage>
        <taxon>Bacteria</taxon>
        <taxon>Pseudomonadati</taxon>
        <taxon>Pseudomonadota</taxon>
        <taxon>Gammaproteobacteria</taxon>
        <taxon>Lysobacterales</taxon>
        <taxon>Lysobacteraceae</taxon>
        <taxon>Pseudoxanthomonas</taxon>
    </lineage>
</organism>
<comment type="caution">
    <text evidence="2">The sequence shown here is derived from an EMBL/GenBank/DDBJ whole genome shotgun (WGS) entry which is preliminary data.</text>
</comment>
<feature type="transmembrane region" description="Helical" evidence="1">
    <location>
        <begin position="71"/>
        <end position="90"/>
    </location>
</feature>
<reference evidence="2 3" key="1">
    <citation type="submission" date="2019-01" db="EMBL/GenBank/DDBJ databases">
        <title>Pseudoxanthomonas composti sp. nov., isolated from compost.</title>
        <authorList>
            <person name="Yang G."/>
        </authorList>
    </citation>
    <scope>NUCLEOTIDE SEQUENCE [LARGE SCALE GENOMIC DNA]</scope>
    <source>
        <strain evidence="2 3">GSS15</strain>
    </source>
</reference>
<feature type="transmembrane region" description="Helical" evidence="1">
    <location>
        <begin position="144"/>
        <end position="165"/>
    </location>
</feature>
<accession>A0A4Q1JUC1</accession>
<evidence type="ECO:0000256" key="1">
    <source>
        <dbReference type="SAM" id="Phobius"/>
    </source>
</evidence>
<keyword evidence="3" id="KW-1185">Reference proteome</keyword>
<feature type="transmembrane region" description="Helical" evidence="1">
    <location>
        <begin position="231"/>
        <end position="261"/>
    </location>
</feature>
<keyword evidence="1" id="KW-0812">Transmembrane</keyword>